<evidence type="ECO:0000256" key="2">
    <source>
        <dbReference type="SAM" id="SignalP"/>
    </source>
</evidence>
<reference evidence="4" key="1">
    <citation type="journal article" date="2017" name="Cell">
        <title>Insights into land plant evolution garnered from the Marchantia polymorpha genome.</title>
        <authorList>
            <person name="Bowman J.L."/>
            <person name="Kohchi T."/>
            <person name="Yamato K.T."/>
            <person name="Jenkins J."/>
            <person name="Shu S."/>
            <person name="Ishizaki K."/>
            <person name="Yamaoka S."/>
            <person name="Nishihama R."/>
            <person name="Nakamura Y."/>
            <person name="Berger F."/>
            <person name="Adam C."/>
            <person name="Aki S.S."/>
            <person name="Althoff F."/>
            <person name="Araki T."/>
            <person name="Arteaga-Vazquez M.A."/>
            <person name="Balasubrmanian S."/>
            <person name="Barry K."/>
            <person name="Bauer D."/>
            <person name="Boehm C.R."/>
            <person name="Briginshaw L."/>
            <person name="Caballero-Perez J."/>
            <person name="Catarino B."/>
            <person name="Chen F."/>
            <person name="Chiyoda S."/>
            <person name="Chovatia M."/>
            <person name="Davies K.M."/>
            <person name="Delmans M."/>
            <person name="Demura T."/>
            <person name="Dierschke T."/>
            <person name="Dolan L."/>
            <person name="Dorantes-Acosta A.E."/>
            <person name="Eklund D.M."/>
            <person name="Florent S.N."/>
            <person name="Flores-Sandoval E."/>
            <person name="Fujiyama A."/>
            <person name="Fukuzawa H."/>
            <person name="Galik B."/>
            <person name="Grimanelli D."/>
            <person name="Grimwood J."/>
            <person name="Grossniklaus U."/>
            <person name="Hamada T."/>
            <person name="Haseloff J."/>
            <person name="Hetherington A.J."/>
            <person name="Higo A."/>
            <person name="Hirakawa Y."/>
            <person name="Hundley H.N."/>
            <person name="Ikeda Y."/>
            <person name="Inoue K."/>
            <person name="Inoue S.I."/>
            <person name="Ishida S."/>
            <person name="Jia Q."/>
            <person name="Kakita M."/>
            <person name="Kanazawa T."/>
            <person name="Kawai Y."/>
            <person name="Kawashima T."/>
            <person name="Kennedy M."/>
            <person name="Kinose K."/>
            <person name="Kinoshita T."/>
            <person name="Kohara Y."/>
            <person name="Koide E."/>
            <person name="Komatsu K."/>
            <person name="Kopischke S."/>
            <person name="Kubo M."/>
            <person name="Kyozuka J."/>
            <person name="Lagercrantz U."/>
            <person name="Lin S.S."/>
            <person name="Lindquist E."/>
            <person name="Lipzen A.M."/>
            <person name="Lu C.W."/>
            <person name="De Luna E."/>
            <person name="Martienssen R.A."/>
            <person name="Minamino N."/>
            <person name="Mizutani M."/>
            <person name="Mizutani M."/>
            <person name="Mochizuki N."/>
            <person name="Monte I."/>
            <person name="Mosher R."/>
            <person name="Nagasaki H."/>
            <person name="Nakagami H."/>
            <person name="Naramoto S."/>
            <person name="Nishitani K."/>
            <person name="Ohtani M."/>
            <person name="Okamoto T."/>
            <person name="Okumura M."/>
            <person name="Phillips J."/>
            <person name="Pollak B."/>
            <person name="Reinders A."/>
            <person name="Rovekamp M."/>
            <person name="Sano R."/>
            <person name="Sawa S."/>
            <person name="Schmid M.W."/>
            <person name="Shirakawa M."/>
            <person name="Solano R."/>
            <person name="Spunde A."/>
            <person name="Suetsugu N."/>
            <person name="Sugano S."/>
            <person name="Sugiyama A."/>
            <person name="Sun R."/>
            <person name="Suzuki Y."/>
            <person name="Takenaka M."/>
            <person name="Takezawa D."/>
            <person name="Tomogane H."/>
            <person name="Tsuzuki M."/>
            <person name="Ueda T."/>
            <person name="Umeda M."/>
            <person name="Ward J.M."/>
            <person name="Watanabe Y."/>
            <person name="Yazaki K."/>
            <person name="Yokoyama R."/>
            <person name="Yoshitake Y."/>
            <person name="Yotsui I."/>
            <person name="Zachgo S."/>
            <person name="Schmutz J."/>
        </authorList>
    </citation>
    <scope>NUCLEOTIDE SEQUENCE [LARGE SCALE GENOMIC DNA]</scope>
    <source>
        <strain evidence="4">Tak-1</strain>
    </source>
</reference>
<organism evidence="3 4">
    <name type="scientific">Marchantia polymorpha</name>
    <name type="common">Common liverwort</name>
    <name type="synonym">Marchantia aquatica</name>
    <dbReference type="NCBI Taxonomy" id="3197"/>
    <lineage>
        <taxon>Eukaryota</taxon>
        <taxon>Viridiplantae</taxon>
        <taxon>Streptophyta</taxon>
        <taxon>Embryophyta</taxon>
        <taxon>Marchantiophyta</taxon>
        <taxon>Marchantiopsida</taxon>
        <taxon>Marchantiidae</taxon>
        <taxon>Marchantiales</taxon>
        <taxon>Marchantiaceae</taxon>
        <taxon>Marchantia</taxon>
    </lineage>
</organism>
<dbReference type="InterPro" id="IPR044224">
    <property type="entry name" value="KOBITO1-like"/>
</dbReference>
<feature type="compositionally biased region" description="Basic and acidic residues" evidence="1">
    <location>
        <begin position="459"/>
        <end position="477"/>
    </location>
</feature>
<feature type="compositionally biased region" description="Polar residues" evidence="1">
    <location>
        <begin position="489"/>
        <end position="502"/>
    </location>
</feature>
<feature type="chain" id="PRO_5015343748" description="Glycosyltransferase family 92 protein" evidence="2">
    <location>
        <begin position="24"/>
        <end position="569"/>
    </location>
</feature>
<dbReference type="PANTHER" id="PTHR46701:SF7">
    <property type="entry name" value="GLYCOSYLTRANSFERASE-LIKE KOBITO 1"/>
    <property type="match status" value="1"/>
</dbReference>
<evidence type="ECO:0000256" key="1">
    <source>
        <dbReference type="SAM" id="MobiDB-lite"/>
    </source>
</evidence>
<evidence type="ECO:0000313" key="3">
    <source>
        <dbReference type="EMBL" id="PTQ28769.1"/>
    </source>
</evidence>
<accession>A0A2R6W4H4</accession>
<dbReference type="GO" id="GO:0030244">
    <property type="term" value="P:cellulose biosynthetic process"/>
    <property type="evidence" value="ECO:0007669"/>
    <property type="project" value="InterPro"/>
</dbReference>
<dbReference type="EMBL" id="KZ772824">
    <property type="protein sequence ID" value="PTQ28769.1"/>
    <property type="molecule type" value="Genomic_DNA"/>
</dbReference>
<gene>
    <name evidence="3" type="ORF">MARPO_0154s0003</name>
</gene>
<evidence type="ECO:0008006" key="5">
    <source>
        <dbReference type="Google" id="ProtNLM"/>
    </source>
</evidence>
<dbReference type="PANTHER" id="PTHR46701">
    <property type="entry name" value="GLYCOSYLTRANSFERASE-LIKE KOBITO 1"/>
    <property type="match status" value="1"/>
</dbReference>
<dbReference type="OrthoDB" id="433309at2759"/>
<sequence length="569" mass="65022">MKMPVYLLAALPLTLALIAFTLSKPWSVRQFVATQQPLLQPPPLPAPPDCPDSGREDIGFIPEYAGWRFERPLSQIAVATTTSVELHVLLLWIYYHRRLGVDTFYIFVEGELESPEKRSILRSIPGVKVNSRTMKLREKQLKSSPIWKGNWLLDYQYKPCNYQKYVRQALNLEAATYVARRAGMKWILHLSVDELIHPGGETHDSLASTLQGFNESVDLVVFPHYESVVESDSVQDPFTDVTLFKRSPSHITKRDYRQVFDQVSHNNSLYFLSQADGRIAARLQPGLHPSGPNRWSNAFKALRDVAADEAVVLHYTYTKFSDLTAMRSLCDECQAVPKLARRCFLNEFDSAAFIAAKTLSDEGLFQWYKDHVVWQNKTLVHKLVQRSILVRNHIPQIIIQGLREVGFFQEMIEAGSQAFEDSQMIEKLELKEMVRLGQEAGKFKLEMASLRFSKRRQGKVVERQNRSDLEDQLDDQRQSGASTHHPARRQSSPGLQLNSTTVIPSSSEQRNLPFALVTSAHPVQNGRRRLLASIRPWFQSSFFHGCCTSFRSLEAKVQSSLGHFMTLFW</sequence>
<keyword evidence="2" id="KW-0732">Signal</keyword>
<dbReference type="GO" id="GO:0009737">
    <property type="term" value="P:response to abscisic acid"/>
    <property type="evidence" value="ECO:0007669"/>
    <property type="project" value="InterPro"/>
</dbReference>
<dbReference type="AlphaFoldDB" id="A0A2R6W4H4"/>
<feature type="region of interest" description="Disordered" evidence="1">
    <location>
        <begin position="458"/>
        <end position="502"/>
    </location>
</feature>
<dbReference type="OMA" id="MAGFYNS"/>
<evidence type="ECO:0000313" key="4">
    <source>
        <dbReference type="Proteomes" id="UP000244005"/>
    </source>
</evidence>
<protein>
    <recommendedName>
        <fullName evidence="5">Glycosyltransferase family 92 protein</fullName>
    </recommendedName>
</protein>
<keyword evidence="4" id="KW-1185">Reference proteome</keyword>
<feature type="signal peptide" evidence="2">
    <location>
        <begin position="1"/>
        <end position="23"/>
    </location>
</feature>
<dbReference type="Proteomes" id="UP000244005">
    <property type="component" value="Unassembled WGS sequence"/>
</dbReference>
<proteinExistence type="predicted"/>
<name>A0A2R6W4H4_MARPO</name>